<evidence type="ECO:0000313" key="1">
    <source>
        <dbReference type="EMBL" id="QQP88473.1"/>
    </source>
</evidence>
<dbReference type="Proteomes" id="UP000595197">
    <property type="component" value="Chromosome"/>
</dbReference>
<name>A0ABX7B2W2_9PROT</name>
<sequence>MFPDIEGEAGLGPEIFQRLSRPVGYEIGFRRLDIGWVSQPESIPQHA</sequence>
<proteinExistence type="predicted"/>
<dbReference type="EMBL" id="CP067420">
    <property type="protein sequence ID" value="QQP88473.1"/>
    <property type="molecule type" value="Genomic_DNA"/>
</dbReference>
<gene>
    <name evidence="1" type="ORF">IGS68_20895</name>
</gene>
<evidence type="ECO:0000313" key="2">
    <source>
        <dbReference type="Proteomes" id="UP000595197"/>
    </source>
</evidence>
<protein>
    <submittedName>
        <fullName evidence="1">Uncharacterized protein</fullName>
    </submittedName>
</protein>
<organism evidence="1 2">
    <name type="scientific">Skermanella cutis</name>
    <dbReference type="NCBI Taxonomy" id="2775420"/>
    <lineage>
        <taxon>Bacteria</taxon>
        <taxon>Pseudomonadati</taxon>
        <taxon>Pseudomonadota</taxon>
        <taxon>Alphaproteobacteria</taxon>
        <taxon>Rhodospirillales</taxon>
        <taxon>Azospirillaceae</taxon>
        <taxon>Skermanella</taxon>
    </lineage>
</organism>
<reference evidence="1" key="1">
    <citation type="submission" date="2021-02" db="EMBL/GenBank/DDBJ databases">
        <title>Skermanella TT6 skin isolate.</title>
        <authorList>
            <person name="Lee K."/>
            <person name="Ganzorig M."/>
        </authorList>
    </citation>
    <scope>NUCLEOTIDE SEQUENCE</scope>
    <source>
        <strain evidence="1">TT6</strain>
    </source>
</reference>
<dbReference type="RefSeq" id="WP_201073425.1">
    <property type="nucleotide sequence ID" value="NZ_CP067420.1"/>
</dbReference>
<accession>A0ABX7B2W2</accession>
<keyword evidence="2" id="KW-1185">Reference proteome</keyword>